<sequence>MATIGLSKPYYAIYSATGSTVSYKDGGVMGKATEANVEIETTEDNNLYGDNALAETDRRFASGTLTLSTTDLSQTVSAAILGLKEEAITGIEGVTDTSVKEMIYDDTQVTPYLGVGFIIKKRVNGVDMWRGMILTKVMFSVPADAATTQGESIEWQTPELSAAIMRDESENHAWKKEATFTTEAQAEAYIKARLGITEAA</sequence>
<proteinExistence type="predicted"/>
<accession>A0A8S5NA96</accession>
<protein>
    <submittedName>
        <fullName evidence="1">Tail tube protein</fullName>
    </submittedName>
</protein>
<organism evidence="1">
    <name type="scientific">Siphoviridae sp. ctepM7</name>
    <dbReference type="NCBI Taxonomy" id="2826408"/>
    <lineage>
        <taxon>Viruses</taxon>
        <taxon>Duplodnaviria</taxon>
        <taxon>Heunggongvirae</taxon>
        <taxon>Uroviricota</taxon>
        <taxon>Caudoviricetes</taxon>
    </lineage>
</organism>
<name>A0A8S5NA96_9CAUD</name>
<dbReference type="EMBL" id="BK015101">
    <property type="protein sequence ID" value="DAD91003.1"/>
    <property type="molecule type" value="Genomic_DNA"/>
</dbReference>
<dbReference type="InterPro" id="IPR006490">
    <property type="entry name" value="Maj_tail_phi13"/>
</dbReference>
<evidence type="ECO:0000313" key="1">
    <source>
        <dbReference type="EMBL" id="DAD91003.1"/>
    </source>
</evidence>
<reference evidence="1" key="1">
    <citation type="journal article" date="2021" name="Proc. Natl. Acad. Sci. U.S.A.">
        <title>A Catalog of Tens of Thousands of Viruses from Human Metagenomes Reveals Hidden Associations with Chronic Diseases.</title>
        <authorList>
            <person name="Tisza M.J."/>
            <person name="Buck C.B."/>
        </authorList>
    </citation>
    <scope>NUCLEOTIDE SEQUENCE</scope>
    <source>
        <strain evidence="1">CtepM7</strain>
    </source>
</reference>
<dbReference type="NCBIfam" id="TIGR01603">
    <property type="entry name" value="maj_tail_phi13"/>
    <property type="match status" value="1"/>
</dbReference>